<protein>
    <submittedName>
        <fullName evidence="1">Uncharacterized protein</fullName>
    </submittedName>
</protein>
<organism evidence="1 2">
    <name type="scientific">Choristoneura fumiferana</name>
    <name type="common">Spruce budworm moth</name>
    <name type="synonym">Archips fumiferana</name>
    <dbReference type="NCBI Taxonomy" id="7141"/>
    <lineage>
        <taxon>Eukaryota</taxon>
        <taxon>Metazoa</taxon>
        <taxon>Ecdysozoa</taxon>
        <taxon>Arthropoda</taxon>
        <taxon>Hexapoda</taxon>
        <taxon>Insecta</taxon>
        <taxon>Pterygota</taxon>
        <taxon>Neoptera</taxon>
        <taxon>Endopterygota</taxon>
        <taxon>Lepidoptera</taxon>
        <taxon>Glossata</taxon>
        <taxon>Ditrysia</taxon>
        <taxon>Tortricoidea</taxon>
        <taxon>Tortricidae</taxon>
        <taxon>Tortricinae</taxon>
        <taxon>Choristoneura</taxon>
    </lineage>
</organism>
<evidence type="ECO:0000313" key="2">
    <source>
        <dbReference type="Proteomes" id="UP001064048"/>
    </source>
</evidence>
<accession>A0ACC0KZL4</accession>
<proteinExistence type="predicted"/>
<evidence type="ECO:0000313" key="1">
    <source>
        <dbReference type="EMBL" id="KAI8441963.1"/>
    </source>
</evidence>
<gene>
    <name evidence="1" type="ORF">MSG28_005634</name>
</gene>
<name>A0ACC0KZL4_CHOFU</name>
<dbReference type="EMBL" id="CM046109">
    <property type="protein sequence ID" value="KAI8441963.1"/>
    <property type="molecule type" value="Genomic_DNA"/>
</dbReference>
<comment type="caution">
    <text evidence="1">The sequence shown here is derived from an EMBL/GenBank/DDBJ whole genome shotgun (WGS) entry which is preliminary data.</text>
</comment>
<dbReference type="Proteomes" id="UP001064048">
    <property type="component" value="Chromosome 9"/>
</dbReference>
<keyword evidence="2" id="KW-1185">Reference proteome</keyword>
<reference evidence="1 2" key="1">
    <citation type="journal article" date="2022" name="Genome Biol. Evol.">
        <title>The Spruce Budworm Genome: Reconstructing the Evolutionary History of Antifreeze Proteins.</title>
        <authorList>
            <person name="Beliveau C."/>
            <person name="Gagne P."/>
            <person name="Picq S."/>
            <person name="Vernygora O."/>
            <person name="Keeling C.I."/>
            <person name="Pinkney K."/>
            <person name="Doucet D."/>
            <person name="Wen F."/>
            <person name="Johnston J.S."/>
            <person name="Maaroufi H."/>
            <person name="Boyle B."/>
            <person name="Laroche J."/>
            <person name="Dewar K."/>
            <person name="Juretic N."/>
            <person name="Blackburn G."/>
            <person name="Nisole A."/>
            <person name="Brunet B."/>
            <person name="Brandao M."/>
            <person name="Lumley L."/>
            <person name="Duan J."/>
            <person name="Quan G."/>
            <person name="Lucarotti C.J."/>
            <person name="Roe A.D."/>
            <person name="Sperling F.A.H."/>
            <person name="Levesque R.C."/>
            <person name="Cusson M."/>
        </authorList>
    </citation>
    <scope>NUCLEOTIDE SEQUENCE [LARGE SCALE GENOMIC DNA]</scope>
    <source>
        <strain evidence="1">Glfc:IPQL:Cfum</strain>
    </source>
</reference>
<sequence length="270" mass="30189">MLFIITKSMLRPAADVQGRRMEAETKFRDNKPMNRPEVCTTHDTDACLDLGCIHVVLCLEGSLNIAFVLQDEIVAQKFSSSCQLSFILPTPCLPRTLGHAIKSCLTLALKITQQKDLLPGSYTLHTVTPRSLSNIQHDNIKVEAQSDHAVRDVHRILLYKDVLKRTMKSCTIVPSQWENEAANRQEWRAKIGADGANSAVRNAMGVQYLSWSYEQMGVVATLDLAERITLARGTVRGGRYAPPFVLGLRWPCVCVRRSLVVTRQLCARVT</sequence>